<keyword evidence="6" id="KW-1185">Reference proteome</keyword>
<evidence type="ECO:0000256" key="1">
    <source>
        <dbReference type="ARBA" id="ARBA00023015"/>
    </source>
</evidence>
<dbReference type="PROSITE" id="PS00519">
    <property type="entry name" value="HTH_ASNC_1"/>
    <property type="match status" value="1"/>
</dbReference>
<dbReference type="PROSITE" id="PS50956">
    <property type="entry name" value="HTH_ASNC_2"/>
    <property type="match status" value="1"/>
</dbReference>
<dbReference type="SUPFAM" id="SSF54909">
    <property type="entry name" value="Dimeric alpha+beta barrel"/>
    <property type="match status" value="1"/>
</dbReference>
<reference evidence="6" key="1">
    <citation type="submission" date="2014-02" db="EMBL/GenBank/DDBJ databases">
        <authorList>
            <person name="Gan H."/>
        </authorList>
    </citation>
    <scope>NUCLEOTIDE SEQUENCE [LARGE SCALE GENOMIC DNA]</scope>
    <source>
        <strain evidence="6">S1</strain>
    </source>
</reference>
<dbReference type="CDD" id="cd00090">
    <property type="entry name" value="HTH_ARSR"/>
    <property type="match status" value="1"/>
</dbReference>
<feature type="domain" description="HTH asnC-type" evidence="4">
    <location>
        <begin position="7"/>
        <end position="68"/>
    </location>
</feature>
<dbReference type="GO" id="GO:0006355">
    <property type="term" value="P:regulation of DNA-templated transcription"/>
    <property type="evidence" value="ECO:0007669"/>
    <property type="project" value="UniProtKB-ARBA"/>
</dbReference>
<gene>
    <name evidence="5" type="ORF">BN948_01203</name>
</gene>
<dbReference type="InterPro" id="IPR000485">
    <property type="entry name" value="AsnC-type_HTH_dom"/>
</dbReference>
<sequence length="160" mass="17634">MAAMEALDKLDKAILRSLQADGRATFDQVAETVGLSASAVLRRVRRLEEAGVIARYVALLRPEAVGLGLTAHVNVRLEKHAEGNKRNPMDEFRASVMAWPEVVECVALTGDMDYQLRLVVADMAAYSRFMMGTLLKHPSVQDCKTSFVMDRVKSTTALPL</sequence>
<dbReference type="GO" id="GO:0005829">
    <property type="term" value="C:cytosol"/>
    <property type="evidence" value="ECO:0007669"/>
    <property type="project" value="TreeGrafter"/>
</dbReference>
<name>A0A1L1PN96_HYDIT</name>
<evidence type="ECO:0000313" key="6">
    <source>
        <dbReference type="Proteomes" id="UP000028878"/>
    </source>
</evidence>
<dbReference type="EMBL" id="CCAE010000006">
    <property type="protein sequence ID" value="CDN86795.1"/>
    <property type="molecule type" value="Genomic_DNA"/>
</dbReference>
<keyword evidence="1" id="KW-0805">Transcription regulation</keyword>
<protein>
    <submittedName>
        <fullName evidence="5">AsnC family transcriptional regulator</fullName>
    </submittedName>
</protein>
<dbReference type="PANTHER" id="PTHR30154">
    <property type="entry name" value="LEUCINE-RESPONSIVE REGULATORY PROTEIN"/>
    <property type="match status" value="1"/>
</dbReference>
<proteinExistence type="predicted"/>
<dbReference type="PANTHER" id="PTHR30154:SF46">
    <property type="entry name" value="TRANSCRIPTIONAL REGULATORY PROTEIN"/>
    <property type="match status" value="1"/>
</dbReference>
<dbReference type="AlphaFoldDB" id="A0A1L1PN96"/>
<dbReference type="InterPro" id="IPR036388">
    <property type="entry name" value="WH-like_DNA-bd_sf"/>
</dbReference>
<dbReference type="InterPro" id="IPR019888">
    <property type="entry name" value="Tscrpt_reg_AsnC-like"/>
</dbReference>
<dbReference type="SMART" id="SM00344">
    <property type="entry name" value="HTH_ASNC"/>
    <property type="match status" value="1"/>
</dbReference>
<dbReference type="InterPro" id="IPR011008">
    <property type="entry name" value="Dimeric_a/b-barrel"/>
</dbReference>
<dbReference type="Gene3D" id="3.30.70.920">
    <property type="match status" value="1"/>
</dbReference>
<dbReference type="Proteomes" id="UP000028878">
    <property type="component" value="Unassembled WGS sequence"/>
</dbReference>
<evidence type="ECO:0000259" key="4">
    <source>
        <dbReference type="PROSITE" id="PS50956"/>
    </source>
</evidence>
<dbReference type="SUPFAM" id="SSF46785">
    <property type="entry name" value="Winged helix' DNA-binding domain"/>
    <property type="match status" value="1"/>
</dbReference>
<keyword evidence="3" id="KW-0804">Transcription</keyword>
<keyword evidence="2" id="KW-0238">DNA-binding</keyword>
<accession>A0A1L1PN96</accession>
<evidence type="ECO:0000256" key="3">
    <source>
        <dbReference type="ARBA" id="ARBA00023163"/>
    </source>
</evidence>
<dbReference type="InterPro" id="IPR019887">
    <property type="entry name" value="Tscrpt_reg_AsnC/Lrp_C"/>
</dbReference>
<dbReference type="InterPro" id="IPR036390">
    <property type="entry name" value="WH_DNA-bd_sf"/>
</dbReference>
<dbReference type="Pfam" id="PF13412">
    <property type="entry name" value="HTH_24"/>
    <property type="match status" value="1"/>
</dbReference>
<dbReference type="GO" id="GO:0043200">
    <property type="term" value="P:response to amino acid"/>
    <property type="evidence" value="ECO:0007669"/>
    <property type="project" value="TreeGrafter"/>
</dbReference>
<dbReference type="Pfam" id="PF01037">
    <property type="entry name" value="AsnC_trans_reg"/>
    <property type="match status" value="1"/>
</dbReference>
<evidence type="ECO:0000313" key="5">
    <source>
        <dbReference type="EMBL" id="CDN86795.1"/>
    </source>
</evidence>
<dbReference type="GO" id="GO:0043565">
    <property type="term" value="F:sequence-specific DNA binding"/>
    <property type="evidence" value="ECO:0007669"/>
    <property type="project" value="InterPro"/>
</dbReference>
<dbReference type="Gene3D" id="1.10.10.10">
    <property type="entry name" value="Winged helix-like DNA-binding domain superfamily/Winged helix DNA-binding domain"/>
    <property type="match status" value="1"/>
</dbReference>
<organism evidence="5 6">
    <name type="scientific">Hydrogenophaga intermedia</name>
    <dbReference type="NCBI Taxonomy" id="65786"/>
    <lineage>
        <taxon>Bacteria</taxon>
        <taxon>Pseudomonadati</taxon>
        <taxon>Pseudomonadota</taxon>
        <taxon>Betaproteobacteria</taxon>
        <taxon>Burkholderiales</taxon>
        <taxon>Comamonadaceae</taxon>
        <taxon>Hydrogenophaga</taxon>
    </lineage>
</organism>
<evidence type="ECO:0000256" key="2">
    <source>
        <dbReference type="ARBA" id="ARBA00023125"/>
    </source>
</evidence>
<dbReference type="InterPro" id="IPR011991">
    <property type="entry name" value="ArsR-like_HTH"/>
</dbReference>
<dbReference type="PRINTS" id="PR00033">
    <property type="entry name" value="HTHASNC"/>
</dbReference>
<reference evidence="6" key="2">
    <citation type="submission" date="2014-11" db="EMBL/GenBank/DDBJ databases">
        <title>Draft genome sequence of Hydrogenophaga intermedia S1.</title>
        <authorList>
            <person name="Gan H.M."/>
            <person name="Chew T.H."/>
            <person name="Stolz A."/>
        </authorList>
    </citation>
    <scope>NUCLEOTIDE SEQUENCE [LARGE SCALE GENOMIC DNA]</scope>
    <source>
        <strain evidence="6">S1</strain>
    </source>
</reference>
<dbReference type="InterPro" id="IPR019885">
    <property type="entry name" value="Tscrpt_reg_HTH_AsnC-type_CS"/>
</dbReference>